<dbReference type="SUPFAM" id="SSF46785">
    <property type="entry name" value="Winged helix' DNA-binding domain"/>
    <property type="match status" value="1"/>
</dbReference>
<sequence length="322" mass="34519">MNSAVQTTLAVQVARLYYHQGLTTGEIAAELGLSRPKVSRLLSFARESGLVEIRIHDPAVQPQTLAGQLQDLFSGVEVQVVGVPPGSAEDEWLGRVAHAAAATLDTLLRPGMTVGLAWGNTLDAVSHALTPRRLGGLDFVQLNGSANIQELVSGFVTDTLTRFARNYGGRAHLFPVPTFFDDPHTKDMMWRERSVRQVLDLQGRADLLVYSVGSPHAGRPSHVYAAGSLDDHEKAELDQLGVVGDIATVFFRADGSWKGLPINARASGPGLDFVAGHPNTLCVVSGLGKVGVLQAALRGGLMRRLLVDEPTAAELLRRIEEA</sequence>
<accession>A0A431W5Q6</accession>
<dbReference type="InterPro" id="IPR001845">
    <property type="entry name" value="HTH_ArsR_DNA-bd_dom"/>
</dbReference>
<organism evidence="7 8">
    <name type="scientific">Deinococcus radiophilus</name>
    <dbReference type="NCBI Taxonomy" id="32062"/>
    <lineage>
        <taxon>Bacteria</taxon>
        <taxon>Thermotogati</taxon>
        <taxon>Deinococcota</taxon>
        <taxon>Deinococci</taxon>
        <taxon>Deinococcales</taxon>
        <taxon>Deinococcaceae</taxon>
        <taxon>Deinococcus</taxon>
    </lineage>
</organism>
<dbReference type="Proteomes" id="UP000277766">
    <property type="component" value="Unassembled WGS sequence"/>
</dbReference>
<dbReference type="GO" id="GO:0003700">
    <property type="term" value="F:DNA-binding transcription factor activity"/>
    <property type="evidence" value="ECO:0007669"/>
    <property type="project" value="InterPro"/>
</dbReference>
<keyword evidence="2" id="KW-0805">Transcription regulation</keyword>
<keyword evidence="4" id="KW-0804">Transcription</keyword>
<evidence type="ECO:0000256" key="2">
    <source>
        <dbReference type="ARBA" id="ARBA00023015"/>
    </source>
</evidence>
<dbReference type="Pfam" id="PF04198">
    <property type="entry name" value="Sugar-bind"/>
    <property type="match status" value="1"/>
</dbReference>
<comment type="similarity">
    <text evidence="1">Belongs to the SorC transcriptional regulatory family.</text>
</comment>
<dbReference type="InterPro" id="IPR037171">
    <property type="entry name" value="NagB/RpiA_transferase-like"/>
</dbReference>
<dbReference type="GO" id="GO:0030246">
    <property type="term" value="F:carbohydrate binding"/>
    <property type="evidence" value="ECO:0007669"/>
    <property type="project" value="InterPro"/>
</dbReference>
<feature type="domain" description="HTH arsR-type" evidence="5">
    <location>
        <begin position="22"/>
        <end position="52"/>
    </location>
</feature>
<reference evidence="7 8" key="1">
    <citation type="submission" date="2018-12" db="EMBL/GenBank/DDBJ databases">
        <title>Deinococcus radiophilus ATCC 27603 genome sequencing and assembly.</title>
        <authorList>
            <person name="Maclea K.S."/>
            <person name="Maynard C.R."/>
        </authorList>
    </citation>
    <scope>NUCLEOTIDE SEQUENCE [LARGE SCALE GENOMIC DNA]</scope>
    <source>
        <strain evidence="7 8">ATCC 27603</strain>
    </source>
</reference>
<evidence type="ECO:0000259" key="6">
    <source>
        <dbReference type="Pfam" id="PF04198"/>
    </source>
</evidence>
<dbReference type="PANTHER" id="PTHR34294">
    <property type="entry name" value="TRANSCRIPTIONAL REGULATOR-RELATED"/>
    <property type="match status" value="1"/>
</dbReference>
<dbReference type="AlphaFoldDB" id="A0A431W5Q6"/>
<protein>
    <submittedName>
        <fullName evidence="7">Sugar-binding transcriptional regulator</fullName>
    </submittedName>
</protein>
<comment type="caution">
    <text evidence="7">The sequence shown here is derived from an EMBL/GenBank/DDBJ whole genome shotgun (WGS) entry which is preliminary data.</text>
</comment>
<dbReference type="InterPro" id="IPR036390">
    <property type="entry name" value="WH_DNA-bd_sf"/>
</dbReference>
<feature type="domain" description="Sugar-binding" evidence="6">
    <location>
        <begin position="63"/>
        <end position="317"/>
    </location>
</feature>
<dbReference type="Gene3D" id="1.10.10.10">
    <property type="entry name" value="Winged helix-like DNA-binding domain superfamily/Winged helix DNA-binding domain"/>
    <property type="match status" value="1"/>
</dbReference>
<dbReference type="InterPro" id="IPR007324">
    <property type="entry name" value="Sugar-bd_dom_put"/>
</dbReference>
<keyword evidence="8" id="KW-1185">Reference proteome</keyword>
<evidence type="ECO:0000256" key="1">
    <source>
        <dbReference type="ARBA" id="ARBA00010466"/>
    </source>
</evidence>
<dbReference type="Pfam" id="PF01022">
    <property type="entry name" value="HTH_5"/>
    <property type="match status" value="1"/>
</dbReference>
<keyword evidence="3" id="KW-0238">DNA-binding</keyword>
<evidence type="ECO:0000313" key="8">
    <source>
        <dbReference type="Proteomes" id="UP000277766"/>
    </source>
</evidence>
<evidence type="ECO:0000259" key="5">
    <source>
        <dbReference type="Pfam" id="PF01022"/>
    </source>
</evidence>
<dbReference type="InterPro" id="IPR051054">
    <property type="entry name" value="SorC_transcr_regulators"/>
</dbReference>
<evidence type="ECO:0000313" key="7">
    <source>
        <dbReference type="EMBL" id="RTR30713.1"/>
    </source>
</evidence>
<dbReference type="RefSeq" id="WP_126350741.1">
    <property type="nucleotide sequence ID" value="NZ_CP086380.1"/>
</dbReference>
<dbReference type="InterPro" id="IPR036388">
    <property type="entry name" value="WH-like_DNA-bd_sf"/>
</dbReference>
<dbReference type="EMBL" id="RXPE01000001">
    <property type="protein sequence ID" value="RTR30713.1"/>
    <property type="molecule type" value="Genomic_DNA"/>
</dbReference>
<dbReference type="Gene3D" id="3.40.50.1360">
    <property type="match status" value="1"/>
</dbReference>
<proteinExistence type="inferred from homology"/>
<evidence type="ECO:0000256" key="4">
    <source>
        <dbReference type="ARBA" id="ARBA00023163"/>
    </source>
</evidence>
<dbReference type="PANTHER" id="PTHR34294:SF1">
    <property type="entry name" value="TRANSCRIPTIONAL REGULATOR LSRR"/>
    <property type="match status" value="1"/>
</dbReference>
<evidence type="ECO:0000256" key="3">
    <source>
        <dbReference type="ARBA" id="ARBA00023125"/>
    </source>
</evidence>
<name>A0A431W5Q6_9DEIO</name>
<dbReference type="GO" id="GO:0003677">
    <property type="term" value="F:DNA binding"/>
    <property type="evidence" value="ECO:0007669"/>
    <property type="project" value="UniProtKB-KW"/>
</dbReference>
<gene>
    <name evidence="7" type="ORF">EJ104_00185</name>
</gene>
<dbReference type="SUPFAM" id="SSF100950">
    <property type="entry name" value="NagB/RpiA/CoA transferase-like"/>
    <property type="match status" value="1"/>
</dbReference>
<dbReference type="OrthoDB" id="58802at2"/>